<accession>A0ABV0G5F7</accession>
<sequence length="173" mass="19378">MARKLTRVGVLGAVSAALMLAMAGPAAAAEVKVNFLDVEHYSDIKDNDGFPRPEVLKDLEAHLVKLAQSHLPGRDVLIEVTDVDLAGFVEPFGRDGRWIRVMRTVTPPALELRYEVREAGKVVRSGSAKLRDLDYQNGLSRYFGTEPLRYEFQMLDRWFDEEFGATPGKSRTK</sequence>
<keyword evidence="1" id="KW-0732">Signal</keyword>
<gene>
    <name evidence="2" type="ORF">ABDJ85_15650</name>
</gene>
<dbReference type="Pfam" id="PF11454">
    <property type="entry name" value="DUF3016"/>
    <property type="match status" value="1"/>
</dbReference>
<evidence type="ECO:0000256" key="1">
    <source>
        <dbReference type="SAM" id="SignalP"/>
    </source>
</evidence>
<evidence type="ECO:0000313" key="2">
    <source>
        <dbReference type="EMBL" id="MEO3692910.1"/>
    </source>
</evidence>
<dbReference type="InterPro" id="IPR021557">
    <property type="entry name" value="DUF3016"/>
</dbReference>
<feature type="chain" id="PRO_5045649977" evidence="1">
    <location>
        <begin position="29"/>
        <end position="173"/>
    </location>
</feature>
<dbReference type="EMBL" id="JBDPZD010000005">
    <property type="protein sequence ID" value="MEO3692910.1"/>
    <property type="molecule type" value="Genomic_DNA"/>
</dbReference>
<name>A0ABV0G5F7_9BURK</name>
<dbReference type="RefSeq" id="WP_347705734.1">
    <property type="nucleotide sequence ID" value="NZ_JBDPZD010000005.1"/>
</dbReference>
<reference evidence="2 3" key="1">
    <citation type="submission" date="2024-05" db="EMBL/GenBank/DDBJ databases">
        <title>Roseateles sp. DJS-2-20 16S ribosomal RNA gene Genome sequencing and assembly.</title>
        <authorList>
            <person name="Woo H."/>
        </authorList>
    </citation>
    <scope>NUCLEOTIDE SEQUENCE [LARGE SCALE GENOMIC DNA]</scope>
    <source>
        <strain evidence="2 3">DJS-2-20</strain>
    </source>
</reference>
<keyword evidence="3" id="KW-1185">Reference proteome</keyword>
<feature type="signal peptide" evidence="1">
    <location>
        <begin position="1"/>
        <end position="28"/>
    </location>
</feature>
<protein>
    <submittedName>
        <fullName evidence="2">DUF3016 domain-containing protein</fullName>
    </submittedName>
</protein>
<organism evidence="2 3">
    <name type="scientific">Roseateles paludis</name>
    <dbReference type="NCBI Taxonomy" id="3145238"/>
    <lineage>
        <taxon>Bacteria</taxon>
        <taxon>Pseudomonadati</taxon>
        <taxon>Pseudomonadota</taxon>
        <taxon>Betaproteobacteria</taxon>
        <taxon>Burkholderiales</taxon>
        <taxon>Sphaerotilaceae</taxon>
        <taxon>Roseateles</taxon>
    </lineage>
</organism>
<comment type="caution">
    <text evidence="2">The sequence shown here is derived from an EMBL/GenBank/DDBJ whole genome shotgun (WGS) entry which is preliminary data.</text>
</comment>
<proteinExistence type="predicted"/>
<evidence type="ECO:0000313" key="3">
    <source>
        <dbReference type="Proteomes" id="UP001495147"/>
    </source>
</evidence>
<dbReference type="Proteomes" id="UP001495147">
    <property type="component" value="Unassembled WGS sequence"/>
</dbReference>